<dbReference type="Gene3D" id="2.30.110.10">
    <property type="entry name" value="Electron Transport, Fmn-binding Protein, Chain A"/>
    <property type="match status" value="1"/>
</dbReference>
<evidence type="ECO:0000256" key="1">
    <source>
        <dbReference type="ARBA" id="ARBA00008710"/>
    </source>
</evidence>
<comment type="catalytic activity">
    <reaction evidence="2">
        <text>oxidized coenzyme F420-(gamma-L-Glu)(n) + a quinol + H(+) = reduced coenzyme F420-(gamma-L-Glu)(n) + a quinone</text>
        <dbReference type="Rhea" id="RHEA:39663"/>
        <dbReference type="Rhea" id="RHEA-COMP:12939"/>
        <dbReference type="Rhea" id="RHEA-COMP:14378"/>
        <dbReference type="ChEBI" id="CHEBI:15378"/>
        <dbReference type="ChEBI" id="CHEBI:24646"/>
        <dbReference type="ChEBI" id="CHEBI:132124"/>
        <dbReference type="ChEBI" id="CHEBI:133980"/>
        <dbReference type="ChEBI" id="CHEBI:139511"/>
    </reaction>
</comment>
<feature type="region of interest" description="Disordered" evidence="3">
    <location>
        <begin position="1"/>
        <end position="21"/>
    </location>
</feature>
<evidence type="ECO:0000256" key="3">
    <source>
        <dbReference type="SAM" id="MobiDB-lite"/>
    </source>
</evidence>
<evidence type="ECO:0000256" key="2">
    <source>
        <dbReference type="ARBA" id="ARBA00049106"/>
    </source>
</evidence>
<dbReference type="Pfam" id="PF04075">
    <property type="entry name" value="F420H2_quin_red"/>
    <property type="match status" value="1"/>
</dbReference>
<dbReference type="NCBIfam" id="TIGR00026">
    <property type="entry name" value="hi_GC_TIGR00026"/>
    <property type="match status" value="1"/>
</dbReference>
<sequence>MTESKQAESGGRASGGPGAFSRWMQHRMNARMNRRLRKGKGTFMGMDVLILHTVGSRSGQKRESPVAWFADGEDARLIVASGGGSRNPDWFVNLMAHPDEASIELPGQAPVPVTPHRLEGAEREQAWQRIATAQPRIAKYQSKSDRQYPVVRLIPR</sequence>
<accession>A0ABP3GFX2</accession>
<protein>
    <submittedName>
        <fullName evidence="4">Nitroreductase family deazaflavin-dependent oxidoreductase</fullName>
    </submittedName>
</protein>
<dbReference type="PANTHER" id="PTHR39428">
    <property type="entry name" value="F420H(2)-DEPENDENT QUINONE REDUCTASE RV1261C"/>
    <property type="match status" value="1"/>
</dbReference>
<proteinExistence type="inferred from homology"/>
<comment type="caution">
    <text evidence="4">The sequence shown here is derived from an EMBL/GenBank/DDBJ whole genome shotgun (WGS) entry which is preliminary data.</text>
</comment>
<dbReference type="Proteomes" id="UP001501822">
    <property type="component" value="Unassembled WGS sequence"/>
</dbReference>
<evidence type="ECO:0000313" key="5">
    <source>
        <dbReference type="Proteomes" id="UP001501822"/>
    </source>
</evidence>
<comment type="similarity">
    <text evidence="1">Belongs to the F420H(2)-dependent quinone reductase family.</text>
</comment>
<dbReference type="PANTHER" id="PTHR39428:SF1">
    <property type="entry name" value="F420H(2)-DEPENDENT QUINONE REDUCTASE RV1261C"/>
    <property type="match status" value="1"/>
</dbReference>
<reference evidence="5" key="1">
    <citation type="journal article" date="2019" name="Int. J. Syst. Evol. Microbiol.">
        <title>The Global Catalogue of Microorganisms (GCM) 10K type strain sequencing project: providing services to taxonomists for standard genome sequencing and annotation.</title>
        <authorList>
            <consortium name="The Broad Institute Genomics Platform"/>
            <consortium name="The Broad Institute Genome Sequencing Center for Infectious Disease"/>
            <person name="Wu L."/>
            <person name="Ma J."/>
        </authorList>
    </citation>
    <scope>NUCLEOTIDE SEQUENCE [LARGE SCALE GENOMIC DNA]</scope>
    <source>
        <strain evidence="5">JCM 3146</strain>
    </source>
</reference>
<keyword evidence="5" id="KW-1185">Reference proteome</keyword>
<dbReference type="InterPro" id="IPR012349">
    <property type="entry name" value="Split_barrel_FMN-bd"/>
</dbReference>
<dbReference type="RefSeq" id="WP_343885471.1">
    <property type="nucleotide sequence ID" value="NZ_BAAABM010000029.1"/>
</dbReference>
<evidence type="ECO:0000313" key="4">
    <source>
        <dbReference type="EMBL" id="GAA0344520.1"/>
    </source>
</evidence>
<name>A0ABP3GFX2_9ACTN</name>
<dbReference type="InterPro" id="IPR004378">
    <property type="entry name" value="F420H2_quin_Rdtase"/>
</dbReference>
<dbReference type="EMBL" id="BAAABM010000029">
    <property type="protein sequence ID" value="GAA0344520.1"/>
    <property type="molecule type" value="Genomic_DNA"/>
</dbReference>
<organism evidence="4 5">
    <name type="scientific">Actinoallomurus spadix</name>
    <dbReference type="NCBI Taxonomy" id="79912"/>
    <lineage>
        <taxon>Bacteria</taxon>
        <taxon>Bacillati</taxon>
        <taxon>Actinomycetota</taxon>
        <taxon>Actinomycetes</taxon>
        <taxon>Streptosporangiales</taxon>
        <taxon>Thermomonosporaceae</taxon>
        <taxon>Actinoallomurus</taxon>
    </lineage>
</organism>
<gene>
    <name evidence="4" type="ORF">GCM10010151_37820</name>
</gene>